<dbReference type="KEGG" id="dfa:DFA_08781"/>
<gene>
    <name evidence="2" type="ORF">DFA_08781</name>
</gene>
<sequence length="583" mass="67802">MDQFFLPLYIQATIINKLVIYSYTHICTLRTPYDFLDWKYSRAPFYGGQCWSASSDHVASYSDICKLLYTGELPVRQHNRHSDMIDLALVSKWWFQVIRKIKAEINVVGRFDKDRLIRLVNVYSIHQACNIKRINWNTCLEIVDNDDDADDGDYYNGNNDRTDQLDYKQVLDQLPQLDTINIITSGTRLESISKIMNEVIAAAGRQLETTMLLEIGSLEKAIKINMHGFVPNHSTVVSLIIAMKYHSAEILELLGNLKPSYLNLFRDEDYASHHLQYSKMFGVLEHTKHISMDDDYLELPELYQLLTQPNSNLESFETSIILIPTRNRQGGFIQSYSHHLLNHEDEVEDEDEEDEDEDVEDEDVGMTEWDYVCEAIECNTTLKLLFLKDYNNQSHHGTPLDPIQTIPAFEMPFELIWETNKTIEYLGMSYFSHVISPQFFASLSYNRTITTLVLTQKTIHPLYVPEFSTMIAISTTIKTLSIADKYLEWCDQLQYAFQQNKSIKVLDVSGNSFDKIGTSHLFDALLHSDTVHYLVVDGSWERPYFKYNQHRYFQQSKSLKDYACRECFYSNYSSFLSPSLFQL</sequence>
<evidence type="ECO:0000256" key="1">
    <source>
        <dbReference type="SAM" id="MobiDB-lite"/>
    </source>
</evidence>
<dbReference type="PANTHER" id="PTHR32423:SF24">
    <property type="entry name" value="CCZ1_INTU_HSP4 FIRST LONGIN DOMAIN-CONTAINING PROTEIN-RELATED"/>
    <property type="match status" value="1"/>
</dbReference>
<feature type="region of interest" description="Disordered" evidence="1">
    <location>
        <begin position="343"/>
        <end position="363"/>
    </location>
</feature>
<dbReference type="InterPro" id="IPR032675">
    <property type="entry name" value="LRR_dom_sf"/>
</dbReference>
<reference evidence="3" key="1">
    <citation type="journal article" date="2011" name="Genome Res.">
        <title>Phylogeny-wide analysis of social amoeba genomes highlights ancient origins for complex intercellular communication.</title>
        <authorList>
            <person name="Heidel A.J."/>
            <person name="Lawal H.M."/>
            <person name="Felder M."/>
            <person name="Schilde C."/>
            <person name="Helps N.R."/>
            <person name="Tunggal B."/>
            <person name="Rivero F."/>
            <person name="John U."/>
            <person name="Schleicher M."/>
            <person name="Eichinger L."/>
            <person name="Platzer M."/>
            <person name="Noegel A.A."/>
            <person name="Schaap P."/>
            <person name="Gloeckner G."/>
        </authorList>
    </citation>
    <scope>NUCLEOTIDE SEQUENCE [LARGE SCALE GENOMIC DNA]</scope>
    <source>
        <strain evidence="3">SH3</strain>
    </source>
</reference>
<dbReference type="PANTHER" id="PTHR32423">
    <property type="entry name" value="SAP DOMAIN-CONTAINING PROTEIN-RELATED"/>
    <property type="match status" value="1"/>
</dbReference>
<evidence type="ECO:0000313" key="2">
    <source>
        <dbReference type="EMBL" id="EGG17781.1"/>
    </source>
</evidence>
<dbReference type="EMBL" id="GL883021">
    <property type="protein sequence ID" value="EGG17781.1"/>
    <property type="molecule type" value="Genomic_DNA"/>
</dbReference>
<keyword evidence="3" id="KW-1185">Reference proteome</keyword>
<dbReference type="Proteomes" id="UP000007797">
    <property type="component" value="Unassembled WGS sequence"/>
</dbReference>
<dbReference type="SUPFAM" id="SSF52047">
    <property type="entry name" value="RNI-like"/>
    <property type="match status" value="1"/>
</dbReference>
<feature type="compositionally biased region" description="Acidic residues" evidence="1">
    <location>
        <begin position="345"/>
        <end position="363"/>
    </location>
</feature>
<dbReference type="Gene3D" id="3.80.10.10">
    <property type="entry name" value="Ribonuclease Inhibitor"/>
    <property type="match status" value="1"/>
</dbReference>
<organism evidence="2 3">
    <name type="scientific">Cavenderia fasciculata</name>
    <name type="common">Slime mold</name>
    <name type="synonym">Dictyostelium fasciculatum</name>
    <dbReference type="NCBI Taxonomy" id="261658"/>
    <lineage>
        <taxon>Eukaryota</taxon>
        <taxon>Amoebozoa</taxon>
        <taxon>Evosea</taxon>
        <taxon>Eumycetozoa</taxon>
        <taxon>Dictyostelia</taxon>
        <taxon>Acytosteliales</taxon>
        <taxon>Cavenderiaceae</taxon>
        <taxon>Cavenderia</taxon>
    </lineage>
</organism>
<evidence type="ECO:0000313" key="3">
    <source>
        <dbReference type="Proteomes" id="UP000007797"/>
    </source>
</evidence>
<proteinExistence type="predicted"/>
<accession>F4Q479</accession>
<dbReference type="RefSeq" id="XP_004356265.1">
    <property type="nucleotide sequence ID" value="XM_004356212.1"/>
</dbReference>
<dbReference type="GeneID" id="14869434"/>
<dbReference type="OrthoDB" id="120976at2759"/>
<dbReference type="AlphaFoldDB" id="F4Q479"/>
<name>F4Q479_CACFS</name>
<protein>
    <submittedName>
        <fullName evidence="2">Uncharacterized protein</fullName>
    </submittedName>
</protein>